<proteinExistence type="predicted"/>
<dbReference type="EMBL" id="JANPWB010000012">
    <property type="protein sequence ID" value="KAJ1118713.1"/>
    <property type="molecule type" value="Genomic_DNA"/>
</dbReference>
<protein>
    <submittedName>
        <fullName evidence="2">Uncharacterized protein</fullName>
    </submittedName>
</protein>
<feature type="compositionally biased region" description="Polar residues" evidence="1">
    <location>
        <begin position="43"/>
        <end position="54"/>
    </location>
</feature>
<gene>
    <name evidence="2" type="ORF">NDU88_006901</name>
</gene>
<dbReference type="AlphaFoldDB" id="A0AAV7NWG8"/>
<evidence type="ECO:0000313" key="2">
    <source>
        <dbReference type="EMBL" id="KAJ1118713.1"/>
    </source>
</evidence>
<feature type="region of interest" description="Disordered" evidence="1">
    <location>
        <begin position="1"/>
        <end position="89"/>
    </location>
</feature>
<feature type="compositionally biased region" description="Basic and acidic residues" evidence="1">
    <location>
        <begin position="67"/>
        <end position="89"/>
    </location>
</feature>
<name>A0AAV7NWG8_PLEWA</name>
<accession>A0AAV7NWG8</accession>
<reference evidence="2" key="1">
    <citation type="journal article" date="2022" name="bioRxiv">
        <title>Sequencing and chromosome-scale assembly of the giantPleurodeles waltlgenome.</title>
        <authorList>
            <person name="Brown T."/>
            <person name="Elewa A."/>
            <person name="Iarovenko S."/>
            <person name="Subramanian E."/>
            <person name="Araus A.J."/>
            <person name="Petzold A."/>
            <person name="Susuki M."/>
            <person name="Suzuki K.-i.T."/>
            <person name="Hayashi T."/>
            <person name="Toyoda A."/>
            <person name="Oliveira C."/>
            <person name="Osipova E."/>
            <person name="Leigh N.D."/>
            <person name="Simon A."/>
            <person name="Yun M.H."/>
        </authorList>
    </citation>
    <scope>NUCLEOTIDE SEQUENCE</scope>
    <source>
        <strain evidence="2">20211129_DDA</strain>
        <tissue evidence="2">Liver</tissue>
    </source>
</reference>
<evidence type="ECO:0000313" key="3">
    <source>
        <dbReference type="Proteomes" id="UP001066276"/>
    </source>
</evidence>
<dbReference type="Proteomes" id="UP001066276">
    <property type="component" value="Chromosome 8"/>
</dbReference>
<comment type="caution">
    <text evidence="2">The sequence shown here is derived from an EMBL/GenBank/DDBJ whole genome shotgun (WGS) entry which is preliminary data.</text>
</comment>
<evidence type="ECO:0000256" key="1">
    <source>
        <dbReference type="SAM" id="MobiDB-lite"/>
    </source>
</evidence>
<sequence>MTPDGTGDGSERGRSNQKRVKDFDHCYIQPHYASGGDRRIPRGTSSSDPRSLTHANPEEEGCYGTPEEEKGDAKKVVQDTGEERRNKKD</sequence>
<feature type="compositionally biased region" description="Basic and acidic residues" evidence="1">
    <location>
        <begin position="9"/>
        <end position="25"/>
    </location>
</feature>
<organism evidence="2 3">
    <name type="scientific">Pleurodeles waltl</name>
    <name type="common">Iberian ribbed newt</name>
    <dbReference type="NCBI Taxonomy" id="8319"/>
    <lineage>
        <taxon>Eukaryota</taxon>
        <taxon>Metazoa</taxon>
        <taxon>Chordata</taxon>
        <taxon>Craniata</taxon>
        <taxon>Vertebrata</taxon>
        <taxon>Euteleostomi</taxon>
        <taxon>Amphibia</taxon>
        <taxon>Batrachia</taxon>
        <taxon>Caudata</taxon>
        <taxon>Salamandroidea</taxon>
        <taxon>Salamandridae</taxon>
        <taxon>Pleurodelinae</taxon>
        <taxon>Pleurodeles</taxon>
    </lineage>
</organism>
<keyword evidence="3" id="KW-1185">Reference proteome</keyword>